<evidence type="ECO:0000256" key="2">
    <source>
        <dbReference type="ARBA" id="ARBA00004408"/>
    </source>
</evidence>
<organism evidence="14 15">
    <name type="scientific">Acropora cervicornis</name>
    <name type="common">Staghorn coral</name>
    <dbReference type="NCBI Taxonomy" id="6130"/>
    <lineage>
        <taxon>Eukaryota</taxon>
        <taxon>Metazoa</taxon>
        <taxon>Cnidaria</taxon>
        <taxon>Anthozoa</taxon>
        <taxon>Hexacorallia</taxon>
        <taxon>Scleractinia</taxon>
        <taxon>Astrocoeniina</taxon>
        <taxon>Acroporidae</taxon>
        <taxon>Acropora</taxon>
    </lineage>
</organism>
<dbReference type="GO" id="GO:0016607">
    <property type="term" value="C:nuclear speck"/>
    <property type="evidence" value="ECO:0007669"/>
    <property type="project" value="UniProtKB-SubCell"/>
</dbReference>
<dbReference type="Pfam" id="PF06003">
    <property type="entry name" value="SMN_Tudor"/>
    <property type="match status" value="1"/>
</dbReference>
<keyword evidence="6" id="KW-0508">mRNA splicing</keyword>
<evidence type="ECO:0000256" key="4">
    <source>
        <dbReference type="ARBA" id="ARBA00022664"/>
    </source>
</evidence>
<dbReference type="AlphaFoldDB" id="A0AAD9V3W3"/>
<dbReference type="InterPro" id="IPR010304">
    <property type="entry name" value="SMN_Tudor"/>
</dbReference>
<evidence type="ECO:0000313" key="14">
    <source>
        <dbReference type="EMBL" id="KAK2560177.1"/>
    </source>
</evidence>
<dbReference type="CDD" id="cd20399">
    <property type="entry name" value="Tudor_SPF30"/>
    <property type="match status" value="1"/>
</dbReference>
<comment type="function">
    <text evidence="8">Involved in spliceosome assembly.</text>
</comment>
<keyword evidence="15" id="KW-1185">Reference proteome</keyword>
<feature type="region of interest" description="Disordered" evidence="12">
    <location>
        <begin position="218"/>
        <end position="243"/>
    </location>
</feature>
<sequence length="243" mass="26796">MADAKELQNNLTEYRAQLRQVEAALTTDPENEELKKLKQDLEEVITLTLDLLNVNEKGGNSAAAPSGTKWKVGDTCQAVWSQDGSYYDATVDSISDDLTTCTVSFDKYGNTEIVKLSSLRHKNQAGMKRPTETTQVAAGAVKKSRAAEDVIREQKKKKLLKKKQRAKEIEEQREKEKQNWLDFFNNSKGGGSSKSGKSLKGVSKKSIFASPESIQGKVGVGTCGTGGQPMTQFTQPDKLVYKR</sequence>
<feature type="compositionally biased region" description="Low complexity" evidence="12">
    <location>
        <begin position="194"/>
        <end position="203"/>
    </location>
</feature>
<comment type="caution">
    <text evidence="14">The sequence shown here is derived from an EMBL/GenBank/DDBJ whole genome shotgun (WGS) entry which is preliminary data.</text>
</comment>
<protein>
    <recommendedName>
        <fullName evidence="9">Survival of motor neuron-related-splicing factor 30</fullName>
    </recommendedName>
    <alternativeName>
        <fullName evidence="10">Survival motor neuron domain-containing protein 1</fullName>
    </alternativeName>
</protein>
<evidence type="ECO:0000256" key="11">
    <source>
        <dbReference type="SAM" id="Coils"/>
    </source>
</evidence>
<gene>
    <name evidence="14" type="ORF">P5673_017156</name>
</gene>
<dbReference type="EMBL" id="JARQWQ010000037">
    <property type="protein sequence ID" value="KAK2560177.1"/>
    <property type="molecule type" value="Genomic_DNA"/>
</dbReference>
<evidence type="ECO:0000256" key="10">
    <source>
        <dbReference type="ARBA" id="ARBA00042567"/>
    </source>
</evidence>
<dbReference type="GO" id="GO:0005737">
    <property type="term" value="C:cytoplasm"/>
    <property type="evidence" value="ECO:0007669"/>
    <property type="project" value="InterPro"/>
</dbReference>
<dbReference type="Proteomes" id="UP001249851">
    <property type="component" value="Unassembled WGS sequence"/>
</dbReference>
<evidence type="ECO:0000256" key="7">
    <source>
        <dbReference type="ARBA" id="ARBA00023242"/>
    </source>
</evidence>
<keyword evidence="7" id="KW-0539">Nucleus</keyword>
<evidence type="ECO:0000259" key="13">
    <source>
        <dbReference type="PROSITE" id="PS50304"/>
    </source>
</evidence>
<dbReference type="GO" id="GO:0071011">
    <property type="term" value="C:precatalytic spliceosome"/>
    <property type="evidence" value="ECO:0007669"/>
    <property type="project" value="TreeGrafter"/>
</dbReference>
<evidence type="ECO:0000313" key="15">
    <source>
        <dbReference type="Proteomes" id="UP001249851"/>
    </source>
</evidence>
<reference evidence="14" key="1">
    <citation type="journal article" date="2023" name="G3 (Bethesda)">
        <title>Whole genome assembly and annotation of the endangered Caribbean coral Acropora cervicornis.</title>
        <authorList>
            <person name="Selwyn J.D."/>
            <person name="Vollmer S.V."/>
        </authorList>
    </citation>
    <scope>NUCLEOTIDE SEQUENCE</scope>
    <source>
        <strain evidence="14">K2</strain>
    </source>
</reference>
<evidence type="ECO:0000256" key="1">
    <source>
        <dbReference type="ARBA" id="ARBA00004324"/>
    </source>
</evidence>
<feature type="domain" description="Tudor" evidence="13">
    <location>
        <begin position="69"/>
        <end position="129"/>
    </location>
</feature>
<accession>A0AAD9V3W3</accession>
<evidence type="ECO:0000256" key="6">
    <source>
        <dbReference type="ARBA" id="ARBA00023187"/>
    </source>
</evidence>
<dbReference type="SUPFAM" id="SSF63748">
    <property type="entry name" value="Tudor/PWWP/MBT"/>
    <property type="match status" value="1"/>
</dbReference>
<comment type="similarity">
    <text evidence="3">Belongs to the SMN family.</text>
</comment>
<feature type="compositionally biased region" description="Gly residues" evidence="12">
    <location>
        <begin position="218"/>
        <end position="227"/>
    </location>
</feature>
<dbReference type="GO" id="GO:0015030">
    <property type="term" value="C:Cajal body"/>
    <property type="evidence" value="ECO:0007669"/>
    <property type="project" value="UniProtKB-SubCell"/>
</dbReference>
<proteinExistence type="inferred from homology"/>
<name>A0AAD9V3W3_ACRCE</name>
<dbReference type="SMART" id="SM00333">
    <property type="entry name" value="TUDOR"/>
    <property type="match status" value="1"/>
</dbReference>
<dbReference type="PANTHER" id="PTHR13681:SF26">
    <property type="entry name" value="SURVIVAL OF MOTOR NEURON-RELATED-SPLICING FACTOR 30"/>
    <property type="match status" value="1"/>
</dbReference>
<feature type="region of interest" description="Disordered" evidence="12">
    <location>
        <begin position="181"/>
        <end position="203"/>
    </location>
</feature>
<evidence type="ECO:0000256" key="5">
    <source>
        <dbReference type="ARBA" id="ARBA00022728"/>
    </source>
</evidence>
<dbReference type="InterPro" id="IPR002999">
    <property type="entry name" value="Tudor"/>
</dbReference>
<reference evidence="14" key="2">
    <citation type="journal article" date="2023" name="Science">
        <title>Genomic signatures of disease resistance in endangered staghorn corals.</title>
        <authorList>
            <person name="Vollmer S.V."/>
            <person name="Selwyn J.D."/>
            <person name="Despard B.A."/>
            <person name="Roesel C.L."/>
        </authorList>
    </citation>
    <scope>NUCLEOTIDE SEQUENCE</scope>
    <source>
        <strain evidence="14">K2</strain>
    </source>
</reference>
<evidence type="ECO:0000256" key="9">
    <source>
        <dbReference type="ARBA" id="ARBA00041083"/>
    </source>
</evidence>
<dbReference type="GO" id="GO:0000381">
    <property type="term" value="P:regulation of alternative mRNA splicing, via spliceosome"/>
    <property type="evidence" value="ECO:0007669"/>
    <property type="project" value="TreeGrafter"/>
</dbReference>
<evidence type="ECO:0000256" key="8">
    <source>
        <dbReference type="ARBA" id="ARBA00037618"/>
    </source>
</evidence>
<feature type="coiled-coil region" evidence="11">
    <location>
        <begin position="152"/>
        <end position="179"/>
    </location>
</feature>
<keyword evidence="11" id="KW-0175">Coiled coil</keyword>
<dbReference type="GO" id="GO:0008380">
    <property type="term" value="P:RNA splicing"/>
    <property type="evidence" value="ECO:0007669"/>
    <property type="project" value="UniProtKB-KW"/>
</dbReference>
<dbReference type="Gene3D" id="2.30.30.140">
    <property type="match status" value="1"/>
</dbReference>
<dbReference type="GO" id="GO:0003723">
    <property type="term" value="F:RNA binding"/>
    <property type="evidence" value="ECO:0007669"/>
    <property type="project" value="InterPro"/>
</dbReference>
<keyword evidence="5" id="KW-0747">Spliceosome</keyword>
<dbReference type="PROSITE" id="PS50304">
    <property type="entry name" value="TUDOR"/>
    <property type="match status" value="1"/>
</dbReference>
<dbReference type="GO" id="GO:0006397">
    <property type="term" value="P:mRNA processing"/>
    <property type="evidence" value="ECO:0007669"/>
    <property type="project" value="UniProtKB-KW"/>
</dbReference>
<dbReference type="PANTHER" id="PTHR13681">
    <property type="entry name" value="SURVIVAL OF MOTOR NEURON-RELATED-SPLICING FACTOR 30-RELATED"/>
    <property type="match status" value="1"/>
</dbReference>
<keyword evidence="4" id="KW-0507">mRNA processing</keyword>
<evidence type="ECO:0000256" key="3">
    <source>
        <dbReference type="ARBA" id="ARBA00005371"/>
    </source>
</evidence>
<comment type="subcellular location">
    <subcellularLocation>
        <location evidence="1">Nucleus speckle</location>
    </subcellularLocation>
    <subcellularLocation>
        <location evidence="2">Nucleus</location>
        <location evidence="2">Cajal body</location>
    </subcellularLocation>
</comment>
<evidence type="ECO:0000256" key="12">
    <source>
        <dbReference type="SAM" id="MobiDB-lite"/>
    </source>
</evidence>